<evidence type="ECO:0000313" key="2">
    <source>
        <dbReference type="EMBL" id="KAA9134624.1"/>
    </source>
</evidence>
<dbReference type="Proteomes" id="UP000326838">
    <property type="component" value="Unassembled WGS sequence"/>
</dbReference>
<keyword evidence="2" id="KW-0378">Hydrolase</keyword>
<evidence type="ECO:0000259" key="1">
    <source>
        <dbReference type="Pfam" id="PF00561"/>
    </source>
</evidence>
<dbReference type="PANTHER" id="PTHR43433">
    <property type="entry name" value="HYDROLASE, ALPHA/BETA FOLD FAMILY PROTEIN"/>
    <property type="match status" value="1"/>
</dbReference>
<dbReference type="Gene3D" id="3.40.50.1820">
    <property type="entry name" value="alpha/beta hydrolase"/>
    <property type="match status" value="1"/>
</dbReference>
<feature type="domain" description="AB hydrolase-1" evidence="1">
    <location>
        <begin position="39"/>
        <end position="160"/>
    </location>
</feature>
<evidence type="ECO:0000313" key="3">
    <source>
        <dbReference type="Proteomes" id="UP000326838"/>
    </source>
</evidence>
<organism evidence="2 3">
    <name type="scientific">Microbacterium caowuchunii</name>
    <dbReference type="NCBI Taxonomy" id="2614638"/>
    <lineage>
        <taxon>Bacteria</taxon>
        <taxon>Bacillati</taxon>
        <taxon>Actinomycetota</taxon>
        <taxon>Actinomycetes</taxon>
        <taxon>Micrococcales</taxon>
        <taxon>Microbacteriaceae</taxon>
        <taxon>Microbacterium</taxon>
    </lineage>
</organism>
<dbReference type="PANTHER" id="PTHR43433:SF5">
    <property type="entry name" value="AB HYDROLASE-1 DOMAIN-CONTAINING PROTEIN"/>
    <property type="match status" value="1"/>
</dbReference>
<sequence>MLTIARRTRGVRYVRRPEQGDSSAFDLAYVRTGPRGTRPPVVVIPGGPGLGSVLPYRSLRSIAARRGLDFIMVEHRGVGLSRRDLAGRDLPPGALRIPDVLDDIAAVLDREGVSRAHIVGSSYGSYLASGFGVAHPDRVAGMILDSALQSADELDLERTVIRDLLWDAPSEAAGLVRRLTDAGIDQRVLLDVARAAYELGGDRLLIPVLQRRLRHRRSRVWRGLEAYATRGTENARVPGIFEFDLVGTIGFRELGYGAVADGLPLDPALTYAPLAGRFPSFEGEPFDLAEGVRRFDWPLVLLSGSRDLRTPPAIAARVAAAAPRAVTVTIENGHSALDTHPIALLNAIDRLVQGAQDSLPALVPQLDRLPRRGLAARAPELLTAALAARS</sequence>
<protein>
    <submittedName>
        <fullName evidence="2">Alpha/beta hydrolase</fullName>
    </submittedName>
</protein>
<dbReference type="SUPFAM" id="SSF53474">
    <property type="entry name" value="alpha/beta-Hydrolases"/>
    <property type="match status" value="1"/>
</dbReference>
<accession>A0A5N0TJQ3</accession>
<dbReference type="Pfam" id="PF00561">
    <property type="entry name" value="Abhydrolase_1"/>
    <property type="match status" value="1"/>
</dbReference>
<dbReference type="InterPro" id="IPR000073">
    <property type="entry name" value="AB_hydrolase_1"/>
</dbReference>
<dbReference type="AlphaFoldDB" id="A0A5N0TJQ3"/>
<gene>
    <name evidence="2" type="ORF">F6B40_07215</name>
</gene>
<proteinExistence type="predicted"/>
<keyword evidence="3" id="KW-1185">Reference proteome</keyword>
<dbReference type="GO" id="GO:0016787">
    <property type="term" value="F:hydrolase activity"/>
    <property type="evidence" value="ECO:0007669"/>
    <property type="project" value="UniProtKB-KW"/>
</dbReference>
<comment type="caution">
    <text evidence="2">The sequence shown here is derived from an EMBL/GenBank/DDBJ whole genome shotgun (WGS) entry which is preliminary data.</text>
</comment>
<dbReference type="EMBL" id="VYUY01000007">
    <property type="protein sequence ID" value="KAA9134624.1"/>
    <property type="molecule type" value="Genomic_DNA"/>
</dbReference>
<reference evidence="3" key="1">
    <citation type="submission" date="2019-09" db="EMBL/GenBank/DDBJ databases">
        <title>Mumia zhuanghuii sp. nov. isolated from the intestinal contents of plateau pika (Ochotona curzoniae) in the Qinghai-Tibet plateau of China.</title>
        <authorList>
            <person name="Tian Z."/>
        </authorList>
    </citation>
    <scope>NUCLEOTIDE SEQUENCE [LARGE SCALE GENOMIC DNA]</scope>
    <source>
        <strain evidence="3">L-033</strain>
    </source>
</reference>
<dbReference type="InterPro" id="IPR050471">
    <property type="entry name" value="AB_hydrolase"/>
</dbReference>
<name>A0A5N0TJQ3_9MICO</name>
<dbReference type="InterPro" id="IPR029058">
    <property type="entry name" value="AB_hydrolase_fold"/>
</dbReference>